<organism evidence="13 14">
    <name type="scientific">Strongyloides papillosus</name>
    <name type="common">Intestinal threadworm</name>
    <dbReference type="NCBI Taxonomy" id="174720"/>
    <lineage>
        <taxon>Eukaryota</taxon>
        <taxon>Metazoa</taxon>
        <taxon>Ecdysozoa</taxon>
        <taxon>Nematoda</taxon>
        <taxon>Chromadorea</taxon>
        <taxon>Rhabditida</taxon>
        <taxon>Tylenchina</taxon>
        <taxon>Panagrolaimomorpha</taxon>
        <taxon>Strongyloidoidea</taxon>
        <taxon>Strongyloididae</taxon>
        <taxon>Strongyloides</taxon>
    </lineage>
</organism>
<dbReference type="SMART" id="SM00184">
    <property type="entry name" value="RING"/>
    <property type="match status" value="1"/>
</dbReference>
<dbReference type="STRING" id="174720.A0A0N5B4I0"/>
<accession>A0A0N5B4I0</accession>
<keyword evidence="7 11" id="KW-1133">Transmembrane helix</keyword>
<dbReference type="Pfam" id="PF13639">
    <property type="entry name" value="zf-RING_2"/>
    <property type="match status" value="1"/>
</dbReference>
<feature type="transmembrane region" description="Helical" evidence="11">
    <location>
        <begin position="295"/>
        <end position="323"/>
    </location>
</feature>
<name>A0A0N5B4I0_STREA</name>
<keyword evidence="3" id="KW-0479">Metal-binding</keyword>
<dbReference type="PROSITE" id="PS50089">
    <property type="entry name" value="ZF_RING_2"/>
    <property type="match status" value="1"/>
</dbReference>
<dbReference type="InterPro" id="IPR001841">
    <property type="entry name" value="Znf_RING"/>
</dbReference>
<feature type="domain" description="RING-type" evidence="12">
    <location>
        <begin position="411"/>
        <end position="449"/>
    </location>
</feature>
<keyword evidence="13" id="KW-1185">Reference proteome</keyword>
<reference evidence="14" key="1">
    <citation type="submission" date="2017-02" db="UniProtKB">
        <authorList>
            <consortium name="WormBaseParasite"/>
        </authorList>
    </citation>
    <scope>IDENTIFICATION</scope>
</reference>
<dbReference type="WBParaSite" id="SPAL_0000098200.1">
    <property type="protein sequence ID" value="SPAL_0000098200.1"/>
    <property type="gene ID" value="SPAL_0000098200"/>
</dbReference>
<dbReference type="AlphaFoldDB" id="A0A0N5B4I0"/>
<evidence type="ECO:0000256" key="7">
    <source>
        <dbReference type="ARBA" id="ARBA00022989"/>
    </source>
</evidence>
<keyword evidence="6" id="KW-0862">Zinc</keyword>
<dbReference type="GO" id="GO:1904294">
    <property type="term" value="P:positive regulation of ERAD pathway"/>
    <property type="evidence" value="ECO:0007669"/>
    <property type="project" value="InterPro"/>
</dbReference>
<comment type="subcellular location">
    <subcellularLocation>
        <location evidence="1">Membrane</location>
        <topology evidence="1">Multi-pass membrane protein</topology>
    </subcellularLocation>
</comment>
<keyword evidence="2 11" id="KW-0812">Transmembrane</keyword>
<keyword evidence="8 11" id="KW-0472">Membrane</keyword>
<keyword evidence="4 9" id="KW-0863">Zinc-finger</keyword>
<evidence type="ECO:0000313" key="13">
    <source>
        <dbReference type="Proteomes" id="UP000046392"/>
    </source>
</evidence>
<dbReference type="PROSITE" id="PS00518">
    <property type="entry name" value="ZF_RING_1"/>
    <property type="match status" value="1"/>
</dbReference>
<feature type="region of interest" description="Disordered" evidence="10">
    <location>
        <begin position="110"/>
        <end position="132"/>
    </location>
</feature>
<dbReference type="GO" id="GO:0061630">
    <property type="term" value="F:ubiquitin protein ligase activity"/>
    <property type="evidence" value="ECO:0007669"/>
    <property type="project" value="InterPro"/>
</dbReference>
<evidence type="ECO:0000256" key="10">
    <source>
        <dbReference type="SAM" id="MobiDB-lite"/>
    </source>
</evidence>
<dbReference type="PANTHER" id="PTHR15860">
    <property type="entry name" value="UNCHARACTERIZED RING FINGER-CONTAINING PROTEIN"/>
    <property type="match status" value="1"/>
</dbReference>
<feature type="transmembrane region" description="Helical" evidence="11">
    <location>
        <begin position="344"/>
        <end position="370"/>
    </location>
</feature>
<keyword evidence="5" id="KW-0833">Ubl conjugation pathway</keyword>
<evidence type="ECO:0000256" key="5">
    <source>
        <dbReference type="ARBA" id="ARBA00022786"/>
    </source>
</evidence>
<dbReference type="InterPro" id="IPR044235">
    <property type="entry name" value="RNFT1/2"/>
</dbReference>
<dbReference type="Gene3D" id="3.30.40.10">
    <property type="entry name" value="Zinc/RING finger domain, C3HC4 (zinc finger)"/>
    <property type="match status" value="1"/>
</dbReference>
<dbReference type="PANTHER" id="PTHR15860:SF0">
    <property type="entry name" value="LP20373P"/>
    <property type="match status" value="1"/>
</dbReference>
<evidence type="ECO:0000313" key="14">
    <source>
        <dbReference type="WBParaSite" id="SPAL_0000098200.1"/>
    </source>
</evidence>
<evidence type="ECO:0000256" key="6">
    <source>
        <dbReference type="ARBA" id="ARBA00022833"/>
    </source>
</evidence>
<evidence type="ECO:0000256" key="3">
    <source>
        <dbReference type="ARBA" id="ARBA00022723"/>
    </source>
</evidence>
<feature type="transmembrane region" description="Helical" evidence="11">
    <location>
        <begin position="263"/>
        <end position="283"/>
    </location>
</feature>
<dbReference type="GO" id="GO:0008270">
    <property type="term" value="F:zinc ion binding"/>
    <property type="evidence" value="ECO:0007669"/>
    <property type="project" value="UniProtKB-KW"/>
</dbReference>
<evidence type="ECO:0000256" key="4">
    <source>
        <dbReference type="ARBA" id="ARBA00022771"/>
    </source>
</evidence>
<evidence type="ECO:0000256" key="1">
    <source>
        <dbReference type="ARBA" id="ARBA00004141"/>
    </source>
</evidence>
<evidence type="ECO:0000256" key="8">
    <source>
        <dbReference type="ARBA" id="ARBA00023136"/>
    </source>
</evidence>
<evidence type="ECO:0000256" key="2">
    <source>
        <dbReference type="ARBA" id="ARBA00022692"/>
    </source>
</evidence>
<proteinExistence type="predicted"/>
<dbReference type="GO" id="GO:0016020">
    <property type="term" value="C:membrane"/>
    <property type="evidence" value="ECO:0007669"/>
    <property type="project" value="UniProtKB-SubCell"/>
</dbReference>
<feature type="compositionally biased region" description="Low complexity" evidence="10">
    <location>
        <begin position="110"/>
        <end position="120"/>
    </location>
</feature>
<evidence type="ECO:0000259" key="12">
    <source>
        <dbReference type="PROSITE" id="PS50089"/>
    </source>
</evidence>
<sequence>MSSIQKVDIESGRININRPSSRSSPALVALQQDIGENHSVGYISISVSDDDDRRDTRRHQFNQQRASSLYNISITPSEEVSTINSIGGIDRILLTQRMGDNFVNIEENQQNNNHQTLHNIDAPSSSSSTEGRRNIFRESSPNITNDDINPYTTSFFSFLASSISDVYTNRGQFTANIQQQEQGDENLQNNPRPLLQLRRNGISSWIALTIPFLILALLKVFMDNCLAGIGLVLIIASQKSVAKRFVNKCSRKLTIAMIMGTIFRMWFCITWFHLDFMIYSIILEDQISKWPPINIFTTLFVTLVTDLFFIDIILILKMFVSLIPYLQQHKVRCMYQWIEMTGKIYAHILPMAQWIVFFDSIFFQILYIALKANFSISIFYDFWMCTKTIFSPTPFPSTKPLPEEISGDSQCGICYSNFTNPIKLDCNHIFCKECISTWFDRKDTCPLCRTMVNKFKNEYKDGQTTFLHSLF</sequence>
<dbReference type="InterPro" id="IPR013083">
    <property type="entry name" value="Znf_RING/FYVE/PHD"/>
</dbReference>
<evidence type="ECO:0000256" key="11">
    <source>
        <dbReference type="SAM" id="Phobius"/>
    </source>
</evidence>
<dbReference type="InterPro" id="IPR017907">
    <property type="entry name" value="Znf_RING_CS"/>
</dbReference>
<evidence type="ECO:0000256" key="9">
    <source>
        <dbReference type="PROSITE-ProRule" id="PRU00175"/>
    </source>
</evidence>
<dbReference type="SUPFAM" id="SSF57850">
    <property type="entry name" value="RING/U-box"/>
    <property type="match status" value="1"/>
</dbReference>
<dbReference type="Proteomes" id="UP000046392">
    <property type="component" value="Unplaced"/>
</dbReference>
<protein>
    <submittedName>
        <fullName evidence="14">RING-type domain-containing protein</fullName>
    </submittedName>
</protein>